<dbReference type="InterPro" id="IPR050696">
    <property type="entry name" value="FtsA/MreB"/>
</dbReference>
<dbReference type="SUPFAM" id="SSF53067">
    <property type="entry name" value="Actin-like ATPase domain"/>
    <property type="match status" value="1"/>
</dbReference>
<dbReference type="EMBL" id="LBQX01000013">
    <property type="protein sequence ID" value="KKP86830.1"/>
    <property type="molecule type" value="Genomic_DNA"/>
</dbReference>
<gene>
    <name evidence="1" type="ORF">UR89_C0013G0018</name>
</gene>
<dbReference type="AlphaFoldDB" id="A0A0G0FH51"/>
<dbReference type="PANTHER" id="PTHR32432:SF3">
    <property type="entry name" value="ETHANOLAMINE UTILIZATION PROTEIN EUTJ"/>
    <property type="match status" value="1"/>
</dbReference>
<dbReference type="InterPro" id="IPR005883">
    <property type="entry name" value="PilM"/>
</dbReference>
<sequence>MADNNFCVDIGEKFTKVSDATKIGDTLQVDALGKIDTDASFYISDLEKSAEKQAAEFKKLVDSLKITKKNVNVVVPGSLTYSQILVMPQLNEKELVSAIKYQADQFIPMPIEETNIDLEVIEELKTEKKLLILIVAAPKKLIEKIQTTIEYAGLIPESIENELSASSRLISQFNKKFFLPDQGGVIVANLGLNSTTLAYFDPITFNIKESHNFAVGYHLFLKEIAVNADADEKKSIEILQGFDNKNNSAYPVEKITGPLIREFTAEVKRFVAGKKISVIYIFNQIFLFTALSNFVTQAVGVSTQVLDPYKFIIKTPITDSAKNELSLYAASFGGNLR</sequence>
<dbReference type="Proteomes" id="UP000034536">
    <property type="component" value="Unassembled WGS sequence"/>
</dbReference>
<dbReference type="Gene3D" id="3.30.1490.300">
    <property type="match status" value="1"/>
</dbReference>
<comment type="caution">
    <text evidence="1">The sequence shown here is derived from an EMBL/GenBank/DDBJ whole genome shotgun (WGS) entry which is preliminary data.</text>
</comment>
<protein>
    <submittedName>
        <fullName evidence="1">Type IV pilus biogenesis protein PilM</fullName>
    </submittedName>
</protein>
<proteinExistence type="predicted"/>
<evidence type="ECO:0000313" key="1">
    <source>
        <dbReference type="EMBL" id="KKP86830.1"/>
    </source>
</evidence>
<accession>A0A0G0FH51</accession>
<reference evidence="1 2" key="1">
    <citation type="journal article" date="2015" name="Nature">
        <title>rRNA introns, odd ribosomes, and small enigmatic genomes across a large radiation of phyla.</title>
        <authorList>
            <person name="Brown C.T."/>
            <person name="Hug L.A."/>
            <person name="Thomas B.C."/>
            <person name="Sharon I."/>
            <person name="Castelle C.J."/>
            <person name="Singh A."/>
            <person name="Wilkins M.J."/>
            <person name="Williams K.H."/>
            <person name="Banfield J.F."/>
        </authorList>
    </citation>
    <scope>NUCLEOTIDE SEQUENCE [LARGE SCALE GENOMIC DNA]</scope>
</reference>
<dbReference type="Gene3D" id="3.30.420.40">
    <property type="match status" value="2"/>
</dbReference>
<dbReference type="InterPro" id="IPR043129">
    <property type="entry name" value="ATPase_NBD"/>
</dbReference>
<name>A0A0G0FH51_9BACT</name>
<organism evidence="1 2">
    <name type="scientific">Candidatus Roizmanbacteria bacterium GW2011_GWA2_35_8</name>
    <dbReference type="NCBI Taxonomy" id="1618479"/>
    <lineage>
        <taxon>Bacteria</taxon>
        <taxon>Candidatus Roizmaniibacteriota</taxon>
    </lineage>
</organism>
<evidence type="ECO:0000313" key="2">
    <source>
        <dbReference type="Proteomes" id="UP000034536"/>
    </source>
</evidence>
<dbReference type="Pfam" id="PF11104">
    <property type="entry name" value="PilM_2"/>
    <property type="match status" value="1"/>
</dbReference>
<dbReference type="PANTHER" id="PTHR32432">
    <property type="entry name" value="CELL DIVISION PROTEIN FTSA-RELATED"/>
    <property type="match status" value="1"/>
</dbReference>